<comment type="subcellular location">
    <subcellularLocation>
        <location evidence="1">Cell membrane</location>
        <topology evidence="1">Multi-pass membrane protein</topology>
    </subcellularLocation>
</comment>
<evidence type="ECO:0000256" key="3">
    <source>
        <dbReference type="ARBA" id="ARBA00022692"/>
    </source>
</evidence>
<dbReference type="Pfam" id="PF02653">
    <property type="entry name" value="BPD_transp_2"/>
    <property type="match status" value="1"/>
</dbReference>
<feature type="transmembrane region" description="Helical" evidence="6">
    <location>
        <begin position="207"/>
        <end position="225"/>
    </location>
</feature>
<evidence type="ECO:0000313" key="8">
    <source>
        <dbReference type="EMBL" id="SIT80124.1"/>
    </source>
</evidence>
<dbReference type="InterPro" id="IPR043428">
    <property type="entry name" value="LivM-like"/>
</dbReference>
<feature type="transmembrane region" description="Helical" evidence="6">
    <location>
        <begin position="257"/>
        <end position="276"/>
    </location>
</feature>
<feature type="transmembrane region" description="Helical" evidence="6">
    <location>
        <begin position="103"/>
        <end position="122"/>
    </location>
</feature>
<dbReference type="GO" id="GO:0005886">
    <property type="term" value="C:plasma membrane"/>
    <property type="evidence" value="ECO:0007669"/>
    <property type="project" value="UniProtKB-SubCell"/>
</dbReference>
<keyword evidence="4 6" id="KW-1133">Transmembrane helix</keyword>
<sequence>MTRPSLTQINWHNPLTPWGAKTTDIPTIAAPDCSEVWDANTEYKAKTYKVGRLKHYIIWPNHGQKIWDRLRWWPTRRNLLHVRGIYNRKTLAAEKKILDRRPVYWALCLLLIALGPFLFPGAMYNTLLSAGTIFCIFAAVNVCWTLILGTASIFSLATYAVVGVSAFVTTYASIQIGLPWFTLPILGGFLGLAMGGLIAIPALRLDGFYYALLTLGLNELCRVFFTTSKQFGSASGGLYGADSFLPASWSPAAQSLLSYYSAFGLLIAALFLFRFINGKRLGRILRMAPEKREAFAATCGVDYRTARITIFVVTSAALGFIGGFYATLYGGTAFSIFSFETVLLGLAMVTIGGIGKAEGAILGTLVVTFLDRVLISWGPTRMFLIGIIMLAVVLFLNTGYFGIKKQFNAWRDKKRGEWRSMRTEKGGEALPEEATEQDDKDVLYFLRFDKMQRDYLKTLICPEIIEEHRRQPLGQHSAALERLLMYFRRAPMDDKYALHRNSATGKFKIIAFSGERGVSPRVVEDREYDSIGDGYHAIFMRRVHDLLES</sequence>
<gene>
    <name evidence="8" type="ORF">SAMN05421849_1257</name>
</gene>
<evidence type="ECO:0000256" key="4">
    <source>
        <dbReference type="ARBA" id="ARBA00022989"/>
    </source>
</evidence>
<evidence type="ECO:0000256" key="6">
    <source>
        <dbReference type="SAM" id="Phobius"/>
    </source>
</evidence>
<dbReference type="Pfam" id="PF26354">
    <property type="entry name" value="DMF_alpha"/>
    <property type="match status" value="1"/>
</dbReference>
<dbReference type="OrthoDB" id="7803952at2"/>
<keyword evidence="3 6" id="KW-0812">Transmembrane</keyword>
<accession>A0A1R3WPJ0</accession>
<dbReference type="AlphaFoldDB" id="A0A1R3WPJ0"/>
<feature type="transmembrane region" description="Helical" evidence="6">
    <location>
        <begin position="359"/>
        <end position="377"/>
    </location>
</feature>
<keyword evidence="9" id="KW-1185">Reference proteome</keyword>
<feature type="domain" description="N,N-dimethylformamidase alpha subunit" evidence="7">
    <location>
        <begin position="445"/>
        <end position="547"/>
    </location>
</feature>
<evidence type="ECO:0000259" key="7">
    <source>
        <dbReference type="Pfam" id="PF26354"/>
    </source>
</evidence>
<organism evidence="8 9">
    <name type="scientific">Pontibaca methylaminivorans</name>
    <dbReference type="NCBI Taxonomy" id="515897"/>
    <lineage>
        <taxon>Bacteria</taxon>
        <taxon>Pseudomonadati</taxon>
        <taxon>Pseudomonadota</taxon>
        <taxon>Alphaproteobacteria</taxon>
        <taxon>Rhodobacterales</taxon>
        <taxon>Roseobacteraceae</taxon>
        <taxon>Pontibaca</taxon>
    </lineage>
</organism>
<reference evidence="8 9" key="1">
    <citation type="submission" date="2017-01" db="EMBL/GenBank/DDBJ databases">
        <authorList>
            <person name="Mah S.A."/>
            <person name="Swanson W.J."/>
            <person name="Moy G.W."/>
            <person name="Vacquier V.D."/>
        </authorList>
    </citation>
    <scope>NUCLEOTIDE SEQUENCE [LARGE SCALE GENOMIC DNA]</scope>
    <source>
        <strain evidence="8 9">DSM 21219</strain>
    </source>
</reference>
<dbReference type="PANTHER" id="PTHR30482">
    <property type="entry name" value="HIGH-AFFINITY BRANCHED-CHAIN AMINO ACID TRANSPORT SYSTEM PERMEASE"/>
    <property type="match status" value="1"/>
</dbReference>
<evidence type="ECO:0000256" key="2">
    <source>
        <dbReference type="ARBA" id="ARBA00022475"/>
    </source>
</evidence>
<feature type="transmembrane region" description="Helical" evidence="6">
    <location>
        <begin position="128"/>
        <end position="149"/>
    </location>
</feature>
<evidence type="ECO:0000256" key="1">
    <source>
        <dbReference type="ARBA" id="ARBA00004651"/>
    </source>
</evidence>
<feature type="transmembrane region" description="Helical" evidence="6">
    <location>
        <begin position="308"/>
        <end position="328"/>
    </location>
</feature>
<dbReference type="InterPro" id="IPR001851">
    <property type="entry name" value="ABC_transp_permease"/>
</dbReference>
<protein>
    <submittedName>
        <fullName evidence="8">Branched-chain amino acid transport system permease protein</fullName>
    </submittedName>
</protein>
<dbReference type="CDD" id="cd06581">
    <property type="entry name" value="TM_PBP1_LivM_like"/>
    <property type="match status" value="1"/>
</dbReference>
<evidence type="ECO:0000256" key="5">
    <source>
        <dbReference type="ARBA" id="ARBA00023136"/>
    </source>
</evidence>
<keyword evidence="2" id="KW-1003">Cell membrane</keyword>
<evidence type="ECO:0000313" key="9">
    <source>
        <dbReference type="Proteomes" id="UP000192455"/>
    </source>
</evidence>
<proteinExistence type="predicted"/>
<dbReference type="InterPro" id="IPR058713">
    <property type="entry name" value="DMF_alpha_dom"/>
</dbReference>
<name>A0A1R3WPJ0_9RHOB</name>
<dbReference type="RefSeq" id="WP_076648715.1">
    <property type="nucleotide sequence ID" value="NZ_FTPS01000001.1"/>
</dbReference>
<feature type="transmembrane region" description="Helical" evidence="6">
    <location>
        <begin position="383"/>
        <end position="403"/>
    </location>
</feature>
<dbReference type="GO" id="GO:0015658">
    <property type="term" value="F:branched-chain amino acid transmembrane transporter activity"/>
    <property type="evidence" value="ECO:0007669"/>
    <property type="project" value="InterPro"/>
</dbReference>
<feature type="transmembrane region" description="Helical" evidence="6">
    <location>
        <begin position="180"/>
        <end position="200"/>
    </location>
</feature>
<keyword evidence="5 6" id="KW-0472">Membrane</keyword>
<dbReference type="Proteomes" id="UP000192455">
    <property type="component" value="Unassembled WGS sequence"/>
</dbReference>
<dbReference type="EMBL" id="FTPS01000001">
    <property type="protein sequence ID" value="SIT80124.1"/>
    <property type="molecule type" value="Genomic_DNA"/>
</dbReference>
<feature type="transmembrane region" description="Helical" evidence="6">
    <location>
        <begin position="156"/>
        <end position="174"/>
    </location>
</feature>
<dbReference type="PANTHER" id="PTHR30482:SF1">
    <property type="entry name" value="BRANCHED-CHAIN AMINO ACID TRANSPORT PERMEASE PROTEIN LIVM-RELATED"/>
    <property type="match status" value="1"/>
</dbReference>
<dbReference type="STRING" id="515897.SAMN05421849_1257"/>